<dbReference type="GO" id="GO:0120159">
    <property type="term" value="F:rRNA pseudouridine synthase activity"/>
    <property type="evidence" value="ECO:0007669"/>
    <property type="project" value="UniProtKB-ARBA"/>
</dbReference>
<evidence type="ECO:0000256" key="1">
    <source>
        <dbReference type="ARBA" id="ARBA00008348"/>
    </source>
</evidence>
<dbReference type="CDD" id="cd00165">
    <property type="entry name" value="S4"/>
    <property type="match status" value="1"/>
</dbReference>
<dbReference type="Gene3D" id="3.30.70.1560">
    <property type="entry name" value="Alpha-L RNA-binding motif"/>
    <property type="match status" value="1"/>
</dbReference>
<dbReference type="PANTHER" id="PTHR47683">
    <property type="entry name" value="PSEUDOURIDINE SYNTHASE FAMILY PROTEIN-RELATED"/>
    <property type="match status" value="1"/>
</dbReference>
<dbReference type="GO" id="GO:0000455">
    <property type="term" value="P:enzyme-directed rRNA pseudouridine synthesis"/>
    <property type="evidence" value="ECO:0007669"/>
    <property type="project" value="UniProtKB-ARBA"/>
</dbReference>
<keyword evidence="3" id="KW-0694">RNA-binding</keyword>
<comment type="caution">
    <text evidence="7">The sequence shown here is derived from an EMBL/GenBank/DDBJ whole genome shotgun (WGS) entry which is preliminary data.</text>
</comment>
<dbReference type="InterPro" id="IPR042092">
    <property type="entry name" value="PsdUridine_s_RsuA/RluB/E/F_cat"/>
</dbReference>
<dbReference type="InterPro" id="IPR018496">
    <property type="entry name" value="PsdUridine_synth_RsuA/RluB_CS"/>
</dbReference>
<protein>
    <recommendedName>
        <fullName evidence="4">Pseudouridine synthase</fullName>
        <ecNumber evidence="4">5.4.99.-</ecNumber>
    </recommendedName>
</protein>
<dbReference type="RefSeq" id="WP_146600359.1">
    <property type="nucleotide sequence ID" value="NZ_SJPY01000004.1"/>
</dbReference>
<dbReference type="CDD" id="cd02870">
    <property type="entry name" value="PseudoU_synth_RsuA_like"/>
    <property type="match status" value="1"/>
</dbReference>
<dbReference type="Pfam" id="PF01479">
    <property type="entry name" value="S4"/>
    <property type="match status" value="1"/>
</dbReference>
<organism evidence="7 8">
    <name type="scientific">Novipirellula aureliae</name>
    <dbReference type="NCBI Taxonomy" id="2527966"/>
    <lineage>
        <taxon>Bacteria</taxon>
        <taxon>Pseudomonadati</taxon>
        <taxon>Planctomycetota</taxon>
        <taxon>Planctomycetia</taxon>
        <taxon>Pirellulales</taxon>
        <taxon>Pirellulaceae</taxon>
        <taxon>Novipirellula</taxon>
    </lineage>
</organism>
<dbReference type="AlphaFoldDB" id="A0A5C6DYA5"/>
<evidence type="ECO:0000313" key="7">
    <source>
        <dbReference type="EMBL" id="TWU41572.1"/>
    </source>
</evidence>
<feature type="compositionally biased region" description="Low complexity" evidence="5">
    <location>
        <begin position="302"/>
        <end position="311"/>
    </location>
</feature>
<dbReference type="GO" id="GO:0003723">
    <property type="term" value="F:RNA binding"/>
    <property type="evidence" value="ECO:0007669"/>
    <property type="project" value="UniProtKB-KW"/>
</dbReference>
<comment type="similarity">
    <text evidence="1 4">Belongs to the pseudouridine synthase RsuA family.</text>
</comment>
<dbReference type="InterPro" id="IPR020094">
    <property type="entry name" value="TruA/RsuA/RluB/E/F_N"/>
</dbReference>
<dbReference type="InterPro" id="IPR006145">
    <property type="entry name" value="PsdUridine_synth_RsuA/RluA"/>
</dbReference>
<dbReference type="InterPro" id="IPR050343">
    <property type="entry name" value="RsuA_PseudoU_synthase"/>
</dbReference>
<dbReference type="PANTHER" id="PTHR47683:SF2">
    <property type="entry name" value="RNA-BINDING S4 DOMAIN-CONTAINING PROTEIN"/>
    <property type="match status" value="1"/>
</dbReference>
<dbReference type="Proteomes" id="UP000315471">
    <property type="component" value="Unassembled WGS sequence"/>
</dbReference>
<evidence type="ECO:0000313" key="8">
    <source>
        <dbReference type="Proteomes" id="UP000315471"/>
    </source>
</evidence>
<dbReference type="PROSITE" id="PS01149">
    <property type="entry name" value="PSI_RSU"/>
    <property type="match status" value="1"/>
</dbReference>
<feature type="compositionally biased region" description="Basic residues" evidence="5">
    <location>
        <begin position="319"/>
        <end position="331"/>
    </location>
</feature>
<reference evidence="7 8" key="1">
    <citation type="submission" date="2019-02" db="EMBL/GenBank/DDBJ databases">
        <title>Deep-cultivation of Planctomycetes and their phenomic and genomic characterization uncovers novel biology.</title>
        <authorList>
            <person name="Wiegand S."/>
            <person name="Jogler M."/>
            <person name="Boedeker C."/>
            <person name="Pinto D."/>
            <person name="Vollmers J."/>
            <person name="Rivas-Marin E."/>
            <person name="Kohn T."/>
            <person name="Peeters S.H."/>
            <person name="Heuer A."/>
            <person name="Rast P."/>
            <person name="Oberbeckmann S."/>
            <person name="Bunk B."/>
            <person name="Jeske O."/>
            <person name="Meyerdierks A."/>
            <person name="Storesund J.E."/>
            <person name="Kallscheuer N."/>
            <person name="Luecker S."/>
            <person name="Lage O.M."/>
            <person name="Pohl T."/>
            <person name="Merkel B.J."/>
            <person name="Hornburger P."/>
            <person name="Mueller R.-W."/>
            <person name="Bruemmer F."/>
            <person name="Labrenz M."/>
            <person name="Spormann A.M."/>
            <person name="Op Den Camp H."/>
            <person name="Overmann J."/>
            <person name="Amann R."/>
            <person name="Jetten M.S.M."/>
            <person name="Mascher T."/>
            <person name="Medema M.H."/>
            <person name="Devos D.P."/>
            <person name="Kaster A.-K."/>
            <person name="Ovreas L."/>
            <person name="Rohde M."/>
            <person name="Galperin M.Y."/>
            <person name="Jogler C."/>
        </authorList>
    </citation>
    <scope>NUCLEOTIDE SEQUENCE [LARGE SCALE GENOMIC DNA]</scope>
    <source>
        <strain evidence="7 8">Q31b</strain>
    </source>
</reference>
<dbReference type="InterPro" id="IPR020103">
    <property type="entry name" value="PsdUridine_synth_cat_dom_sf"/>
</dbReference>
<evidence type="ECO:0000256" key="3">
    <source>
        <dbReference type="PROSITE-ProRule" id="PRU00182"/>
    </source>
</evidence>
<dbReference type="EMBL" id="SJPY01000004">
    <property type="protein sequence ID" value="TWU41572.1"/>
    <property type="molecule type" value="Genomic_DNA"/>
</dbReference>
<dbReference type="PROSITE" id="PS50889">
    <property type="entry name" value="S4"/>
    <property type="match status" value="1"/>
</dbReference>
<dbReference type="Pfam" id="PF00849">
    <property type="entry name" value="PseudoU_synth_2"/>
    <property type="match status" value="1"/>
</dbReference>
<dbReference type="InterPro" id="IPR000748">
    <property type="entry name" value="PsdUridine_synth_RsuA/RluB/E/F"/>
</dbReference>
<feature type="region of interest" description="Disordered" evidence="5">
    <location>
        <begin position="1"/>
        <end position="42"/>
    </location>
</feature>
<dbReference type="SUPFAM" id="SSF55174">
    <property type="entry name" value="Alpha-L RNA-binding motif"/>
    <property type="match status" value="1"/>
</dbReference>
<dbReference type="InterPro" id="IPR036986">
    <property type="entry name" value="S4_RNA-bd_sf"/>
</dbReference>
<evidence type="ECO:0000256" key="2">
    <source>
        <dbReference type="ARBA" id="ARBA00023235"/>
    </source>
</evidence>
<feature type="domain" description="RNA-binding S4" evidence="6">
    <location>
        <begin position="42"/>
        <end position="100"/>
    </location>
</feature>
<feature type="compositionally biased region" description="Basic and acidic residues" evidence="5">
    <location>
        <begin position="277"/>
        <end position="290"/>
    </location>
</feature>
<dbReference type="InterPro" id="IPR002942">
    <property type="entry name" value="S4_RNA-bd"/>
</dbReference>
<dbReference type="EC" id="5.4.99.-" evidence="4"/>
<name>A0A5C6DYA5_9BACT</name>
<dbReference type="OrthoDB" id="9807213at2"/>
<feature type="compositionally biased region" description="Polar residues" evidence="5">
    <location>
        <begin position="1"/>
        <end position="10"/>
    </location>
</feature>
<feature type="compositionally biased region" description="Basic and acidic residues" evidence="5">
    <location>
        <begin position="29"/>
        <end position="40"/>
    </location>
</feature>
<dbReference type="FunFam" id="3.10.290.10:FF:000003">
    <property type="entry name" value="Pseudouridine synthase"/>
    <property type="match status" value="1"/>
</dbReference>
<dbReference type="NCBIfam" id="TIGR00093">
    <property type="entry name" value="pseudouridine synthase"/>
    <property type="match status" value="1"/>
</dbReference>
<evidence type="ECO:0000259" key="6">
    <source>
        <dbReference type="SMART" id="SM00363"/>
    </source>
</evidence>
<dbReference type="SMART" id="SM00363">
    <property type="entry name" value="S4"/>
    <property type="match status" value="1"/>
</dbReference>
<keyword evidence="2 4" id="KW-0413">Isomerase</keyword>
<feature type="region of interest" description="Disordered" evidence="5">
    <location>
        <begin position="277"/>
        <end position="393"/>
    </location>
</feature>
<dbReference type="Gene3D" id="3.30.70.580">
    <property type="entry name" value="Pseudouridine synthase I, catalytic domain, N-terminal subdomain"/>
    <property type="match status" value="1"/>
</dbReference>
<feature type="compositionally biased region" description="Basic residues" evidence="5">
    <location>
        <begin position="358"/>
        <end position="376"/>
    </location>
</feature>
<evidence type="ECO:0000256" key="4">
    <source>
        <dbReference type="RuleBase" id="RU003887"/>
    </source>
</evidence>
<keyword evidence="8" id="KW-1185">Reference proteome</keyword>
<accession>A0A5C6DYA5</accession>
<feature type="compositionally biased region" description="Basic residues" evidence="5">
    <location>
        <begin position="291"/>
        <end position="301"/>
    </location>
</feature>
<proteinExistence type="inferred from homology"/>
<evidence type="ECO:0000256" key="5">
    <source>
        <dbReference type="SAM" id="MobiDB-lite"/>
    </source>
</evidence>
<dbReference type="Gene3D" id="3.10.290.10">
    <property type="entry name" value="RNA-binding S4 domain"/>
    <property type="match status" value="1"/>
</dbReference>
<sequence>MPSRSANQSAKKPAKKPRQQSSRKSTSKLKSDRSSDDPNKPIRLQRLLASAGFGSRRRCEELIVEGRVEVNGKIVEELGTSVDAKTAKIFVDGSPLRPQKLVYYAVNKPTGVVTTNSDPEGRPRVIDLVPPSERVFAVGRLDRSSEGLILLTNDGELAQKLAHPKYQIRKVYRATVAGKVTSEAMRSMQKGMYISEGYVKVEGAKVLKARPRATELEITLREGKNREIRRILARLGHKVQQLRRIAIGPLRLGDMPIGSYRVLTHLEIKKLQESAEQSRRAAEANPEKPFRSKSPKKKVSARARAAGRSASGFAETRNTKSRKKPAAKPRSKPSTGLAAGSGISSGGVVIGGESSERKPRKTVKTSSKKRVTRKSSTRASATAKRATKRRPGR</sequence>
<dbReference type="SUPFAM" id="SSF55120">
    <property type="entry name" value="Pseudouridine synthase"/>
    <property type="match status" value="1"/>
</dbReference>
<gene>
    <name evidence="7" type="primary">rluB</name>
    <name evidence="7" type="ORF">Q31b_30230</name>
</gene>